<sequence length="207" mass="22933">MIVLAHRGWWTRAEERNSLAAFERALAAGFGLELDVRDQDGRLVVSHDPPVGEVPDLAALLELFDRHGRPGPLAINVKSDGLQAGLARMLAPLAPKDFFVFDMSIPDTLGYLRAGLPAFTRQSEHEPVPALLDRAAGVWMDLFESDWIDAAAIRRHRDAGRAVALVSPELHGRPHRDAWRAWRASDGPGVMLCTDFPDEAREFFHGD</sequence>
<dbReference type="Gene3D" id="3.20.20.190">
    <property type="entry name" value="Phosphatidylinositol (PI) phosphodiesterase"/>
    <property type="match status" value="1"/>
</dbReference>
<comment type="caution">
    <text evidence="2">The sequence shown here is derived from an EMBL/GenBank/DDBJ whole genome shotgun (WGS) entry which is preliminary data.</text>
</comment>
<organism evidence="2 3">
    <name type="scientific">Azospirillum doebereinerae</name>
    <dbReference type="NCBI Taxonomy" id="92933"/>
    <lineage>
        <taxon>Bacteria</taxon>
        <taxon>Pseudomonadati</taxon>
        <taxon>Pseudomonadota</taxon>
        <taxon>Alphaproteobacteria</taxon>
        <taxon>Rhodospirillales</taxon>
        <taxon>Azospirillaceae</taxon>
        <taxon>Azospirillum</taxon>
    </lineage>
</organism>
<evidence type="ECO:0000313" key="2">
    <source>
        <dbReference type="EMBL" id="RUQ75204.1"/>
    </source>
</evidence>
<dbReference type="Pfam" id="PF03009">
    <property type="entry name" value="GDPD"/>
    <property type="match status" value="1"/>
</dbReference>
<name>A0A3S0V8G1_9PROT</name>
<evidence type="ECO:0000259" key="1">
    <source>
        <dbReference type="Pfam" id="PF03009"/>
    </source>
</evidence>
<evidence type="ECO:0000313" key="3">
    <source>
        <dbReference type="Proteomes" id="UP000280346"/>
    </source>
</evidence>
<protein>
    <recommendedName>
        <fullName evidence="1">GP-PDE domain-containing protein</fullName>
    </recommendedName>
</protein>
<dbReference type="SUPFAM" id="SSF51695">
    <property type="entry name" value="PLC-like phosphodiesterases"/>
    <property type="match status" value="1"/>
</dbReference>
<dbReference type="RefSeq" id="WP_126995359.1">
    <property type="nucleotide sequence ID" value="NZ_JBNPXW010000002.1"/>
</dbReference>
<accession>A0A3S0V8G1</accession>
<gene>
    <name evidence="2" type="ORF">EJ913_04980</name>
</gene>
<proteinExistence type="predicted"/>
<dbReference type="OrthoDB" id="7470251at2"/>
<feature type="domain" description="GP-PDE" evidence="1">
    <location>
        <begin position="6"/>
        <end position="59"/>
    </location>
</feature>
<keyword evidence="3" id="KW-1185">Reference proteome</keyword>
<dbReference type="Proteomes" id="UP000280346">
    <property type="component" value="Unassembled WGS sequence"/>
</dbReference>
<dbReference type="EMBL" id="RZIJ01000002">
    <property type="protein sequence ID" value="RUQ75204.1"/>
    <property type="molecule type" value="Genomic_DNA"/>
</dbReference>
<dbReference type="GO" id="GO:0008081">
    <property type="term" value="F:phosphoric diester hydrolase activity"/>
    <property type="evidence" value="ECO:0007669"/>
    <property type="project" value="InterPro"/>
</dbReference>
<dbReference type="AlphaFoldDB" id="A0A3S0V8G1"/>
<dbReference type="InterPro" id="IPR030395">
    <property type="entry name" value="GP_PDE_dom"/>
</dbReference>
<reference evidence="2 3" key="1">
    <citation type="submission" date="2018-12" db="EMBL/GenBank/DDBJ databases">
        <authorList>
            <person name="Yang Y."/>
        </authorList>
    </citation>
    <scope>NUCLEOTIDE SEQUENCE [LARGE SCALE GENOMIC DNA]</scope>
    <source>
        <strain evidence="2 3">GSF71</strain>
    </source>
</reference>
<dbReference type="InterPro" id="IPR017946">
    <property type="entry name" value="PLC-like_Pdiesterase_TIM-brl"/>
</dbReference>
<dbReference type="GO" id="GO:0006629">
    <property type="term" value="P:lipid metabolic process"/>
    <property type="evidence" value="ECO:0007669"/>
    <property type="project" value="InterPro"/>
</dbReference>